<dbReference type="EMBL" id="BSPK01000059">
    <property type="protein sequence ID" value="GLS65012.1"/>
    <property type="molecule type" value="Genomic_DNA"/>
</dbReference>
<comment type="caution">
    <text evidence="1">The sequence shown here is derived from an EMBL/GenBank/DDBJ whole genome shotgun (WGS) entry which is preliminary data.</text>
</comment>
<dbReference type="AlphaFoldDB" id="A0A512JD39"/>
<protein>
    <submittedName>
        <fullName evidence="1">Uncharacterized protein</fullName>
    </submittedName>
</protein>
<reference evidence="4" key="2">
    <citation type="journal article" date="2019" name="Int. J. Syst. Evol. Microbiol.">
        <title>The Global Catalogue of Microorganisms (GCM) 10K type strain sequencing project: providing services to taxonomists for standard genome sequencing and annotation.</title>
        <authorList>
            <consortium name="The Broad Institute Genomics Platform"/>
            <consortium name="The Broad Institute Genome Sequencing Center for Infectious Disease"/>
            <person name="Wu L."/>
            <person name="Ma J."/>
        </authorList>
    </citation>
    <scope>NUCLEOTIDE SEQUENCE [LARGE SCALE GENOMIC DNA]</scope>
    <source>
        <strain evidence="4">NBRC 107715</strain>
    </source>
</reference>
<dbReference type="Proteomes" id="UP000321960">
    <property type="component" value="Unassembled WGS sequence"/>
</dbReference>
<accession>A0A512JD39</accession>
<dbReference type="EMBL" id="BJZU01000192">
    <property type="protein sequence ID" value="GEP07835.1"/>
    <property type="molecule type" value="Genomic_DNA"/>
</dbReference>
<evidence type="ECO:0000313" key="3">
    <source>
        <dbReference type="Proteomes" id="UP000321960"/>
    </source>
</evidence>
<name>A0A512JD39_9HYPH</name>
<reference evidence="2" key="4">
    <citation type="submission" date="2023-01" db="EMBL/GenBank/DDBJ databases">
        <title>Draft genome sequence of Methylobacterium oxalidis strain NBRC 107715.</title>
        <authorList>
            <person name="Sun Q."/>
            <person name="Mori K."/>
        </authorList>
    </citation>
    <scope>NUCLEOTIDE SEQUENCE</scope>
    <source>
        <strain evidence="2">NBRC 107715</strain>
    </source>
</reference>
<keyword evidence="4" id="KW-1185">Reference proteome</keyword>
<evidence type="ECO:0000313" key="2">
    <source>
        <dbReference type="EMBL" id="GLS65012.1"/>
    </source>
</evidence>
<evidence type="ECO:0000313" key="1">
    <source>
        <dbReference type="EMBL" id="GEP07835.1"/>
    </source>
</evidence>
<gene>
    <name evidence="2" type="ORF">GCM10007888_33930</name>
    <name evidence="1" type="ORF">MOX02_58730</name>
</gene>
<evidence type="ECO:0000313" key="4">
    <source>
        <dbReference type="Proteomes" id="UP001156856"/>
    </source>
</evidence>
<organism evidence="1 3">
    <name type="scientific">Methylobacterium oxalidis</name>
    <dbReference type="NCBI Taxonomy" id="944322"/>
    <lineage>
        <taxon>Bacteria</taxon>
        <taxon>Pseudomonadati</taxon>
        <taxon>Pseudomonadota</taxon>
        <taxon>Alphaproteobacteria</taxon>
        <taxon>Hyphomicrobiales</taxon>
        <taxon>Methylobacteriaceae</taxon>
        <taxon>Methylobacterium</taxon>
    </lineage>
</organism>
<reference evidence="1 3" key="3">
    <citation type="submission" date="2019-07" db="EMBL/GenBank/DDBJ databases">
        <title>Whole genome shotgun sequence of Methylobacterium oxalidis NBRC 107715.</title>
        <authorList>
            <person name="Hosoyama A."/>
            <person name="Uohara A."/>
            <person name="Ohji S."/>
            <person name="Ichikawa N."/>
        </authorList>
    </citation>
    <scope>NUCLEOTIDE SEQUENCE [LARGE SCALE GENOMIC DNA]</scope>
    <source>
        <strain evidence="1 3">NBRC 107715</strain>
    </source>
</reference>
<proteinExistence type="predicted"/>
<dbReference type="Proteomes" id="UP001156856">
    <property type="component" value="Unassembled WGS sequence"/>
</dbReference>
<reference evidence="2" key="1">
    <citation type="journal article" date="2014" name="Int. J. Syst. Evol. Microbiol.">
        <title>Complete genome of a new Firmicutes species belonging to the dominant human colonic microbiota ('Ruminococcus bicirculans') reveals two chromosomes and a selective capacity to utilize plant glucans.</title>
        <authorList>
            <consortium name="NISC Comparative Sequencing Program"/>
            <person name="Wegmann U."/>
            <person name="Louis P."/>
            <person name="Goesmann A."/>
            <person name="Henrissat B."/>
            <person name="Duncan S.H."/>
            <person name="Flint H.J."/>
        </authorList>
    </citation>
    <scope>NUCLEOTIDE SEQUENCE</scope>
    <source>
        <strain evidence="2">NBRC 107715</strain>
    </source>
</reference>
<sequence>MGGADHDQISLVSHRRVTNRVGRASGDDKRLARDAEEFRHDSDLLDSHALCLAKIACDLPGAGAVHDMHQDDVASMLSGQDAGAPD</sequence>